<dbReference type="Gene3D" id="1.10.10.60">
    <property type="entry name" value="Homeodomain-like"/>
    <property type="match status" value="1"/>
</dbReference>
<accession>A0A813PHW3</accession>
<dbReference type="OrthoDB" id="9909311at2759"/>
<keyword evidence="2" id="KW-1185">Reference proteome</keyword>
<protein>
    <recommendedName>
        <fullName evidence="3">HTH psq-type domain-containing protein</fullName>
    </recommendedName>
</protein>
<dbReference type="AlphaFoldDB" id="A0A813PHW3"/>
<reference evidence="1" key="1">
    <citation type="submission" date="2021-02" db="EMBL/GenBank/DDBJ databases">
        <authorList>
            <person name="Nowell W R."/>
        </authorList>
    </citation>
    <scope>NUCLEOTIDE SEQUENCE</scope>
    <source>
        <strain evidence="1">Ploen Becks lab</strain>
    </source>
</reference>
<evidence type="ECO:0000313" key="2">
    <source>
        <dbReference type="Proteomes" id="UP000663879"/>
    </source>
</evidence>
<name>A0A813PHW3_9BILA</name>
<proteinExistence type="predicted"/>
<dbReference type="Proteomes" id="UP000663879">
    <property type="component" value="Unassembled WGS sequence"/>
</dbReference>
<gene>
    <name evidence="1" type="ORF">OXX778_LOCUS3900</name>
</gene>
<sequence length="74" mass="8758">MVQKRQIIREKLTTDKNDAKIAEEFNVERSIVTKIFQRKEKYLNLADEETTSKISRIQLGYFSLVEEALIVFSY</sequence>
<dbReference type="EMBL" id="CAJNOC010000363">
    <property type="protein sequence ID" value="CAF0750744.1"/>
    <property type="molecule type" value="Genomic_DNA"/>
</dbReference>
<organism evidence="1 2">
    <name type="scientific">Brachionus calyciflorus</name>
    <dbReference type="NCBI Taxonomy" id="104777"/>
    <lineage>
        <taxon>Eukaryota</taxon>
        <taxon>Metazoa</taxon>
        <taxon>Spiralia</taxon>
        <taxon>Gnathifera</taxon>
        <taxon>Rotifera</taxon>
        <taxon>Eurotatoria</taxon>
        <taxon>Monogononta</taxon>
        <taxon>Pseudotrocha</taxon>
        <taxon>Ploima</taxon>
        <taxon>Brachionidae</taxon>
        <taxon>Brachionus</taxon>
    </lineage>
</organism>
<evidence type="ECO:0000313" key="1">
    <source>
        <dbReference type="EMBL" id="CAF0750744.1"/>
    </source>
</evidence>
<comment type="caution">
    <text evidence="1">The sequence shown here is derived from an EMBL/GenBank/DDBJ whole genome shotgun (WGS) entry which is preliminary data.</text>
</comment>
<evidence type="ECO:0008006" key="3">
    <source>
        <dbReference type="Google" id="ProtNLM"/>
    </source>
</evidence>